<dbReference type="InterPro" id="IPR032675">
    <property type="entry name" value="LRR_dom_sf"/>
</dbReference>
<accession>A0AAV8W6R0</accession>
<dbReference type="AlphaFoldDB" id="A0AAV8W6R0"/>
<keyword evidence="3" id="KW-0472">Membrane</keyword>
<keyword evidence="2" id="KW-0677">Repeat</keyword>
<reference evidence="4 5" key="1">
    <citation type="journal article" date="2023" name="Insect Mol. Biol.">
        <title>Genome sequencing provides insights into the evolution of gene families encoding plant cell wall-degrading enzymes in longhorned beetles.</title>
        <authorList>
            <person name="Shin N.R."/>
            <person name="Okamura Y."/>
            <person name="Kirsch R."/>
            <person name="Pauchet Y."/>
        </authorList>
    </citation>
    <scope>NUCLEOTIDE SEQUENCE [LARGE SCALE GENOMIC DNA]</scope>
    <source>
        <strain evidence="4">EAD_L_NR</strain>
    </source>
</reference>
<dbReference type="Gene3D" id="3.80.10.10">
    <property type="entry name" value="Ribonuclease Inhibitor"/>
    <property type="match status" value="2"/>
</dbReference>
<protein>
    <recommendedName>
        <fullName evidence="6">Protein halfway</fullName>
    </recommendedName>
</protein>
<evidence type="ECO:0000256" key="1">
    <source>
        <dbReference type="ARBA" id="ARBA00022614"/>
    </source>
</evidence>
<evidence type="ECO:0000313" key="4">
    <source>
        <dbReference type="EMBL" id="KAJ8922179.1"/>
    </source>
</evidence>
<sequence length="515" mass="58703">MWTIYRQGTIDSINIAKIPFSDTFPETWLALTAGRIRFKSLMLYLHIITYTLIILPIWCLLPEEENGCEQGCFHQPATECPSPRSLCRCRQLPNCKSAVVCCNVTKFTLTEGLGCGIDINADGLVEALHIRNATLDVLNLTQSVWRRLKYMTITDGQINSVEGEFAKHSPVSCLNLSSNGIQKFESRALVNLFNLSFLDLSHNNLMQVPRFKKEGPVTLDISDNPELLCTNLLDTLKISKINISNENSTSCSSSKTFHWFNETAKISLSQVQGLLELEKNCTKNCTCQPYRLEFVVGKPPTFSVEVNCSGVQLLSMPTPLPPNTISLNISNNNITSLKELSDPSYQYLMFLYADNNQISTIQHMEGTKFMSNFMGLSLKNNKIKMFETYLLSNIKFYRTSGNRFIYLGQNKLHCDCQTAKEFKVWLLSKLENVLDYEEIRCENMDAKIIELDQTKLCQSQQDWTDYIYYIITAEVLLLVSLIAKVSYDYWVFKTAGYLPWPASKMPKLPCDWLCE</sequence>
<dbReference type="SUPFAM" id="SSF52058">
    <property type="entry name" value="L domain-like"/>
    <property type="match status" value="1"/>
</dbReference>
<feature type="transmembrane region" description="Helical" evidence="3">
    <location>
        <begin position="41"/>
        <end position="58"/>
    </location>
</feature>
<dbReference type="PANTHER" id="PTHR45712">
    <property type="entry name" value="AGAP008170-PA"/>
    <property type="match status" value="1"/>
</dbReference>
<name>A0AAV8W6R0_9CUCU</name>
<keyword evidence="1" id="KW-0433">Leucine-rich repeat</keyword>
<organism evidence="4 5">
    <name type="scientific">Exocentrus adspersus</name>
    <dbReference type="NCBI Taxonomy" id="1586481"/>
    <lineage>
        <taxon>Eukaryota</taxon>
        <taxon>Metazoa</taxon>
        <taxon>Ecdysozoa</taxon>
        <taxon>Arthropoda</taxon>
        <taxon>Hexapoda</taxon>
        <taxon>Insecta</taxon>
        <taxon>Pterygota</taxon>
        <taxon>Neoptera</taxon>
        <taxon>Endopterygota</taxon>
        <taxon>Coleoptera</taxon>
        <taxon>Polyphaga</taxon>
        <taxon>Cucujiformia</taxon>
        <taxon>Chrysomeloidea</taxon>
        <taxon>Cerambycidae</taxon>
        <taxon>Lamiinae</taxon>
        <taxon>Acanthocinini</taxon>
        <taxon>Exocentrus</taxon>
    </lineage>
</organism>
<gene>
    <name evidence="4" type="ORF">NQ315_004114</name>
</gene>
<dbReference type="InterPro" id="IPR050333">
    <property type="entry name" value="SLRP"/>
</dbReference>
<keyword evidence="5" id="KW-1185">Reference proteome</keyword>
<dbReference type="PANTHER" id="PTHR45712:SF22">
    <property type="entry name" value="INSULIN-LIKE GROWTH FACTOR-BINDING PROTEIN COMPLEX ACID LABILE SUBUNIT"/>
    <property type="match status" value="1"/>
</dbReference>
<evidence type="ECO:0000313" key="5">
    <source>
        <dbReference type="Proteomes" id="UP001159042"/>
    </source>
</evidence>
<dbReference type="GO" id="GO:0005615">
    <property type="term" value="C:extracellular space"/>
    <property type="evidence" value="ECO:0007669"/>
    <property type="project" value="TreeGrafter"/>
</dbReference>
<comment type="caution">
    <text evidence="4">The sequence shown here is derived from an EMBL/GenBank/DDBJ whole genome shotgun (WGS) entry which is preliminary data.</text>
</comment>
<keyword evidence="3" id="KW-1133">Transmembrane helix</keyword>
<dbReference type="PROSITE" id="PS51450">
    <property type="entry name" value="LRR"/>
    <property type="match status" value="2"/>
</dbReference>
<proteinExistence type="predicted"/>
<keyword evidence="3" id="KW-0812">Transmembrane</keyword>
<dbReference type="InterPro" id="IPR001611">
    <property type="entry name" value="Leu-rich_rpt"/>
</dbReference>
<evidence type="ECO:0008006" key="6">
    <source>
        <dbReference type="Google" id="ProtNLM"/>
    </source>
</evidence>
<dbReference type="Pfam" id="PF13855">
    <property type="entry name" value="LRR_8"/>
    <property type="match status" value="1"/>
</dbReference>
<dbReference type="Proteomes" id="UP001159042">
    <property type="component" value="Unassembled WGS sequence"/>
</dbReference>
<dbReference type="EMBL" id="JANEYG010000007">
    <property type="protein sequence ID" value="KAJ8922179.1"/>
    <property type="molecule type" value="Genomic_DNA"/>
</dbReference>
<evidence type="ECO:0000256" key="2">
    <source>
        <dbReference type="ARBA" id="ARBA00022737"/>
    </source>
</evidence>
<evidence type="ECO:0000256" key="3">
    <source>
        <dbReference type="SAM" id="Phobius"/>
    </source>
</evidence>